<dbReference type="KEGG" id="iva:Isova_2548"/>
<evidence type="ECO:0000256" key="2">
    <source>
        <dbReference type="SAM" id="SignalP"/>
    </source>
</evidence>
<dbReference type="Proteomes" id="UP000009236">
    <property type="component" value="Chromosome"/>
</dbReference>
<keyword evidence="5" id="KW-1185">Reference proteome</keyword>
<dbReference type="RefSeq" id="WP_013839645.1">
    <property type="nucleotide sequence ID" value="NC_015588.1"/>
</dbReference>
<evidence type="ECO:0000259" key="3">
    <source>
        <dbReference type="Pfam" id="PF01261"/>
    </source>
</evidence>
<sequence length="390" mass="40706">MARTTLPSRTDGRRSRSARLVAAATGALLLPLIPSGALAATTSDACTYGYSAESSVFFGDGAAASGVTNYDVGNGCTLMDVIMADAPFATHGEFLSTVGRVAAEQVRAGVITDAERAAIVSAAAASEVGRPHPVTGTRAVDLSRIGLVGYTVRATMPSNAEGTLAALAECGFQNMEPSGSVGNFYGYTAARLAPLTQAAGIAVPSLGVSQSNLENNLEGVIAEAHAIGAEYVRISGSSRWTLADYSRTAAVLNEVGAKLKEAGITVAYHNHGYEFETEENGVTGYDVLVRETDPELVTMELDVYWAASVGVDTVELFETYPGRFELLHLKDIAPDGSFADVGAGTIDFAEIFANASLAGVEYSFTEHDQPRPDGVTSACASLGYLTDLRY</sequence>
<gene>
    <name evidence="4" type="ordered locus">Isova_2548</name>
</gene>
<feature type="chain" id="PRO_5003339531" evidence="2">
    <location>
        <begin position="40"/>
        <end position="390"/>
    </location>
</feature>
<evidence type="ECO:0000313" key="4">
    <source>
        <dbReference type="EMBL" id="AEG45254.1"/>
    </source>
</evidence>
<protein>
    <submittedName>
        <fullName evidence="4">Xylose isomerase domain-containing protein TIM barrel</fullName>
    </submittedName>
</protein>
<dbReference type="Pfam" id="PF01261">
    <property type="entry name" value="AP_endonuc_2"/>
    <property type="match status" value="1"/>
</dbReference>
<evidence type="ECO:0000313" key="5">
    <source>
        <dbReference type="Proteomes" id="UP000009236"/>
    </source>
</evidence>
<dbReference type="InterPro" id="IPR036237">
    <property type="entry name" value="Xyl_isomerase-like_sf"/>
</dbReference>
<reference evidence="4 5" key="1">
    <citation type="submission" date="2011-05" db="EMBL/GenBank/DDBJ databases">
        <title>Complete sequence of Isoptericola variabilis 225.</title>
        <authorList>
            <consortium name="US DOE Joint Genome Institute"/>
            <person name="Lucas S."/>
            <person name="Han J."/>
            <person name="Lapidus A."/>
            <person name="Cheng J.-F."/>
            <person name="Goodwin L."/>
            <person name="Pitluck S."/>
            <person name="Peters L."/>
            <person name="Mikhailova N."/>
            <person name="Zeytun A."/>
            <person name="Han C."/>
            <person name="Tapia R."/>
            <person name="Land M."/>
            <person name="Hauser L."/>
            <person name="Kyrpides N."/>
            <person name="Ivanova N."/>
            <person name="Pagani I."/>
            <person name="Siebers A."/>
            <person name="Allgaier M."/>
            <person name="Thelen M."/>
            <person name="Hugenholtz P."/>
            <person name="Gladden J."/>
            <person name="Woyke T."/>
        </authorList>
    </citation>
    <scope>NUCLEOTIDE SEQUENCE [LARGE SCALE GENOMIC DNA]</scope>
    <source>
        <strain evidence="5">225</strain>
    </source>
</reference>
<proteinExistence type="predicted"/>
<dbReference type="InterPro" id="IPR050312">
    <property type="entry name" value="IolE/XylAMocC-like"/>
</dbReference>
<dbReference type="HOGENOM" id="CLU_059523_1_0_11"/>
<dbReference type="PANTHER" id="PTHR12110:SF41">
    <property type="entry name" value="INOSOSE DEHYDRATASE"/>
    <property type="match status" value="1"/>
</dbReference>
<dbReference type="AlphaFoldDB" id="F6FT90"/>
<accession>F6FT90</accession>
<dbReference type="Gene3D" id="3.20.20.150">
    <property type="entry name" value="Divalent-metal-dependent TIM barrel enzymes"/>
    <property type="match status" value="1"/>
</dbReference>
<dbReference type="PANTHER" id="PTHR12110">
    <property type="entry name" value="HYDROXYPYRUVATE ISOMERASE"/>
    <property type="match status" value="1"/>
</dbReference>
<keyword evidence="4" id="KW-0413">Isomerase</keyword>
<dbReference type="STRING" id="743718.Isova_2548"/>
<name>F6FT90_ISOV2</name>
<evidence type="ECO:0000256" key="1">
    <source>
        <dbReference type="ARBA" id="ARBA00023277"/>
    </source>
</evidence>
<feature type="signal peptide" evidence="2">
    <location>
        <begin position="1"/>
        <end position="39"/>
    </location>
</feature>
<dbReference type="EMBL" id="CP002810">
    <property type="protein sequence ID" value="AEG45254.1"/>
    <property type="molecule type" value="Genomic_DNA"/>
</dbReference>
<dbReference type="SUPFAM" id="SSF51658">
    <property type="entry name" value="Xylose isomerase-like"/>
    <property type="match status" value="1"/>
</dbReference>
<keyword evidence="2" id="KW-0732">Signal</keyword>
<keyword evidence="1" id="KW-0119">Carbohydrate metabolism</keyword>
<feature type="domain" description="Xylose isomerase-like TIM barrel" evidence="3">
    <location>
        <begin position="164"/>
        <end position="353"/>
    </location>
</feature>
<dbReference type="InterPro" id="IPR013022">
    <property type="entry name" value="Xyl_isomerase-like_TIM-brl"/>
</dbReference>
<dbReference type="GO" id="GO:0016853">
    <property type="term" value="F:isomerase activity"/>
    <property type="evidence" value="ECO:0007669"/>
    <property type="project" value="UniProtKB-KW"/>
</dbReference>
<dbReference type="eggNOG" id="COG1082">
    <property type="taxonomic scope" value="Bacteria"/>
</dbReference>
<organism evidence="5">
    <name type="scientific">Isoptericola variabilis (strain 225)</name>
    <dbReference type="NCBI Taxonomy" id="743718"/>
    <lineage>
        <taxon>Bacteria</taxon>
        <taxon>Bacillati</taxon>
        <taxon>Actinomycetota</taxon>
        <taxon>Actinomycetes</taxon>
        <taxon>Micrococcales</taxon>
        <taxon>Promicromonosporaceae</taxon>
        <taxon>Isoptericola</taxon>
    </lineage>
</organism>